<evidence type="ECO:0000313" key="2">
    <source>
        <dbReference type="Proteomes" id="UP000829494"/>
    </source>
</evidence>
<protein>
    <submittedName>
        <fullName evidence="1">2-hydroxyethylphosphonate dioxygenase</fullName>
        <ecNumber evidence="1">1.13.11.72</ecNumber>
    </submittedName>
</protein>
<dbReference type="GO" id="GO:0051213">
    <property type="term" value="F:dioxygenase activity"/>
    <property type="evidence" value="ECO:0007669"/>
    <property type="project" value="UniProtKB-KW"/>
</dbReference>
<dbReference type="Gene3D" id="2.60.120.10">
    <property type="entry name" value="Jelly Rolls"/>
    <property type="match status" value="2"/>
</dbReference>
<keyword evidence="1" id="KW-0560">Oxidoreductase</keyword>
<evidence type="ECO:0000313" key="1">
    <source>
        <dbReference type="EMBL" id="UNZ07894.1"/>
    </source>
</evidence>
<proteinExistence type="predicted"/>
<keyword evidence="2" id="KW-1185">Reference proteome</keyword>
<dbReference type="EC" id="1.13.11.72" evidence="1"/>
<dbReference type="Gene3D" id="1.10.260.40">
    <property type="entry name" value="lambda repressor-like DNA-binding domains"/>
    <property type="match status" value="1"/>
</dbReference>
<name>A0ABY3ZCP2_STRRM</name>
<organism evidence="1 2">
    <name type="scientific">Streptomyces rimosus subsp. rimosus</name>
    <dbReference type="NCBI Taxonomy" id="132474"/>
    <lineage>
        <taxon>Bacteria</taxon>
        <taxon>Bacillati</taxon>
        <taxon>Actinomycetota</taxon>
        <taxon>Actinomycetes</taxon>
        <taxon>Kitasatosporales</taxon>
        <taxon>Streptomycetaceae</taxon>
        <taxon>Streptomyces</taxon>
    </lineage>
</organism>
<dbReference type="InterPro" id="IPR014710">
    <property type="entry name" value="RmlC-like_jellyroll"/>
</dbReference>
<dbReference type="Proteomes" id="UP000829494">
    <property type="component" value="Chromosome"/>
</dbReference>
<keyword evidence="1" id="KW-0223">Dioxygenase</keyword>
<reference evidence="1 2" key="1">
    <citation type="submission" date="2022-03" db="EMBL/GenBank/DDBJ databases">
        <title>Complete genome of Streptomyces rimosus ssp. rimosus R7 (=ATCC 10970).</title>
        <authorList>
            <person name="Beganovic S."/>
            <person name="Ruckert C."/>
            <person name="Busche T."/>
            <person name="Kalinowski J."/>
            <person name="Wittmann C."/>
        </authorList>
    </citation>
    <scope>NUCLEOTIDE SEQUENCE [LARGE SCALE GENOMIC DNA]</scope>
    <source>
        <strain evidence="1 2">R7</strain>
    </source>
</reference>
<dbReference type="EMBL" id="CP094298">
    <property type="protein sequence ID" value="UNZ07894.1"/>
    <property type="molecule type" value="Genomic_DNA"/>
</dbReference>
<gene>
    <name evidence="1" type="primary">hepD</name>
    <name evidence="1" type="ORF">SRIMR7_37630</name>
</gene>
<sequence>MPNPPTIDPYKLMHWLNARKLTPEHVRDRTGIALDLRPDTVEESLELSGAEVRKLADSLDVPVEELAVGRARQPAALFQSRADTAATRRAVQRDGFHFYNYYSLPAPSGYIAPVILDILCPEGRLPKLNNGHLEPAITVNIGPGDIHGRWGEEINDLTWAVLKANRAPEHAWIIGDSYLEPSYRPHSYSLAGQEPARIISYTCKSNLHALLSRANEWTDASYDRFVEDWSADGQAAVLAIALRRRAHTAASLATATGIPKQKIAACLSGDGDALGLADLRRIGPVLGVDHRLLLPAEPVHDEIGKTWCSVEDGVASIREFGAYRAASMAGAPQLPDIVGLYLSVDRADTRALDLFDHGAGHYLATHGAPIAWWADEHGTVHEQQLAPDDSLWVGPCVPHGFSGTGALIKLGNGEGYGYLEHLELTQTVRRPQTLRRARRDRAGWGYEPTTTA</sequence>
<accession>A0ABY3ZCP2</accession>
<dbReference type="GeneID" id="66852963"/>
<dbReference type="RefSeq" id="WP_003983091.1">
    <property type="nucleotide sequence ID" value="NZ_CP043497.1"/>
</dbReference>
<dbReference type="InterPro" id="IPR010982">
    <property type="entry name" value="Lambda_DNA-bd_dom_sf"/>
</dbReference>